<comment type="caution">
    <text evidence="2">The sequence shown here is derived from an EMBL/GenBank/DDBJ whole genome shotgun (WGS) entry which is preliminary data.</text>
</comment>
<name>A0A9W8M2H2_9FUNG</name>
<keyword evidence="3" id="KW-1185">Reference proteome</keyword>
<evidence type="ECO:0000256" key="1">
    <source>
        <dbReference type="SAM" id="MobiDB-lite"/>
    </source>
</evidence>
<organism evidence="2 3">
    <name type="scientific">Coemansia aciculifera</name>
    <dbReference type="NCBI Taxonomy" id="417176"/>
    <lineage>
        <taxon>Eukaryota</taxon>
        <taxon>Fungi</taxon>
        <taxon>Fungi incertae sedis</taxon>
        <taxon>Zoopagomycota</taxon>
        <taxon>Kickxellomycotina</taxon>
        <taxon>Kickxellomycetes</taxon>
        <taxon>Kickxellales</taxon>
        <taxon>Kickxellaceae</taxon>
        <taxon>Coemansia</taxon>
    </lineage>
</organism>
<protein>
    <submittedName>
        <fullName evidence="2">Uncharacterized protein</fullName>
    </submittedName>
</protein>
<feature type="region of interest" description="Disordered" evidence="1">
    <location>
        <begin position="15"/>
        <end position="52"/>
    </location>
</feature>
<dbReference type="AlphaFoldDB" id="A0A9W8M2H2"/>
<gene>
    <name evidence="2" type="ORF">GGH94_005598</name>
</gene>
<dbReference type="EMBL" id="JANBUY010000309">
    <property type="protein sequence ID" value="KAJ2860297.1"/>
    <property type="molecule type" value="Genomic_DNA"/>
</dbReference>
<feature type="region of interest" description="Disordered" evidence="1">
    <location>
        <begin position="109"/>
        <end position="150"/>
    </location>
</feature>
<feature type="compositionally biased region" description="Polar residues" evidence="1">
    <location>
        <begin position="128"/>
        <end position="145"/>
    </location>
</feature>
<dbReference type="Proteomes" id="UP001140074">
    <property type="component" value="Unassembled WGS sequence"/>
</dbReference>
<evidence type="ECO:0000313" key="3">
    <source>
        <dbReference type="Proteomes" id="UP001140074"/>
    </source>
</evidence>
<accession>A0A9W8M2H2</accession>
<reference evidence="2" key="1">
    <citation type="submission" date="2022-07" db="EMBL/GenBank/DDBJ databases">
        <title>Phylogenomic reconstructions and comparative analyses of Kickxellomycotina fungi.</title>
        <authorList>
            <person name="Reynolds N.K."/>
            <person name="Stajich J.E."/>
            <person name="Barry K."/>
            <person name="Grigoriev I.V."/>
            <person name="Crous P."/>
            <person name="Smith M.E."/>
        </authorList>
    </citation>
    <scope>NUCLEOTIDE SEQUENCE</scope>
    <source>
        <strain evidence="2">RSA 476</strain>
    </source>
</reference>
<sequence>MLSKDLDLARRQSYAWLGASRKRGPSMSRAEYDASATHNQTLSKDKSATGRRFYAELMPPVPTRPLPPTPPPPLPADYSINHHYVEAGESAEQSPKVDQRPENKLLRVFRRHGTAKKGSATNYADVGRNSSESSRRQSPNTTESGSGWFGIGNNISSRSIGGWDDTSSDRSTISGATLVGSTATYNTSAYSTAYGHAACPTMEQPNRVGSVDLEPQSPAERWQGSHLAYGGSSASQGGYDAGHGHYAQTRGCIPERSVSVSYTDREFGSDVGVLRFILRPHAVYAGILEVVDCEDMGVAYRKISRDGRPWCETFHEVPSQAAAVACNAVEPAALVGSVDSRWTGVQPTLIQSASSTMTSTSTLLSRCGSPDHRHQQQQCWWQAAEGQHKQRHPQTFELNQVWEMSSPCPTSFPLHCRDARGVIDPIPMTALVSDRYRFCYRFRLAGNKMKWMAMSTSAHKVELQCFVRTTLIALLQFGNNLAPDRRGRLQRRPSGKGKHALTADVVAGAEGRLPVVTIFPLAFSKLAPVDADVVESFVLFTGIEVLECLFYRTA</sequence>
<proteinExistence type="predicted"/>
<evidence type="ECO:0000313" key="2">
    <source>
        <dbReference type="EMBL" id="KAJ2860297.1"/>
    </source>
</evidence>